<dbReference type="Pfam" id="PF00027">
    <property type="entry name" value="cNMP_binding"/>
    <property type="match status" value="1"/>
</dbReference>
<dbReference type="GO" id="GO:0005829">
    <property type="term" value="C:cytosol"/>
    <property type="evidence" value="ECO:0007669"/>
    <property type="project" value="TreeGrafter"/>
</dbReference>
<evidence type="ECO:0000313" key="7">
    <source>
        <dbReference type="Proteomes" id="UP000192569"/>
    </source>
</evidence>
<evidence type="ECO:0000256" key="2">
    <source>
        <dbReference type="ARBA" id="ARBA00023125"/>
    </source>
</evidence>
<dbReference type="PANTHER" id="PTHR24567:SF74">
    <property type="entry name" value="HTH-TYPE TRANSCRIPTIONAL REGULATOR ARCR"/>
    <property type="match status" value="1"/>
</dbReference>
<gene>
    <name evidence="6" type="ORF">SAMN00808754_0994</name>
</gene>
<dbReference type="InterPro" id="IPR014710">
    <property type="entry name" value="RmlC-like_jellyroll"/>
</dbReference>
<dbReference type="SUPFAM" id="SSF51206">
    <property type="entry name" value="cAMP-binding domain-like"/>
    <property type="match status" value="1"/>
</dbReference>
<evidence type="ECO:0000259" key="5">
    <source>
        <dbReference type="PROSITE" id="PS51063"/>
    </source>
</evidence>
<feature type="domain" description="Cyclic nucleotide-binding" evidence="4">
    <location>
        <begin position="14"/>
        <end position="134"/>
    </location>
</feature>
<dbReference type="CDD" id="cd00092">
    <property type="entry name" value="HTH_CRP"/>
    <property type="match status" value="1"/>
</dbReference>
<dbReference type="CDD" id="cd00038">
    <property type="entry name" value="CAP_ED"/>
    <property type="match status" value="1"/>
</dbReference>
<dbReference type="PANTHER" id="PTHR24567">
    <property type="entry name" value="CRP FAMILY TRANSCRIPTIONAL REGULATORY PROTEIN"/>
    <property type="match status" value="1"/>
</dbReference>
<organism evidence="6 7">
    <name type="scientific">Thermanaeromonas toyohensis ToBE</name>
    <dbReference type="NCBI Taxonomy" id="698762"/>
    <lineage>
        <taxon>Bacteria</taxon>
        <taxon>Bacillati</taxon>
        <taxon>Bacillota</taxon>
        <taxon>Clostridia</taxon>
        <taxon>Neomoorellales</taxon>
        <taxon>Neomoorellaceae</taxon>
        <taxon>Thermanaeromonas</taxon>
    </lineage>
</organism>
<dbReference type="InterPro" id="IPR000595">
    <property type="entry name" value="cNMP-bd_dom"/>
</dbReference>
<dbReference type="PROSITE" id="PS51063">
    <property type="entry name" value="HTH_CRP_2"/>
    <property type="match status" value="1"/>
</dbReference>
<dbReference type="SMART" id="SM00419">
    <property type="entry name" value="HTH_CRP"/>
    <property type="match status" value="1"/>
</dbReference>
<dbReference type="Pfam" id="PF13545">
    <property type="entry name" value="HTH_Crp_2"/>
    <property type="match status" value="1"/>
</dbReference>
<evidence type="ECO:0000256" key="1">
    <source>
        <dbReference type="ARBA" id="ARBA00023015"/>
    </source>
</evidence>
<evidence type="ECO:0000259" key="4">
    <source>
        <dbReference type="PROSITE" id="PS50042"/>
    </source>
</evidence>
<evidence type="ECO:0000313" key="6">
    <source>
        <dbReference type="EMBL" id="SMB94240.1"/>
    </source>
</evidence>
<keyword evidence="1" id="KW-0805">Transcription regulation</keyword>
<name>A0A1W1VLZ7_9FIRM</name>
<reference evidence="6 7" key="1">
    <citation type="submission" date="2017-04" db="EMBL/GenBank/DDBJ databases">
        <authorList>
            <person name="Afonso C.L."/>
            <person name="Miller P.J."/>
            <person name="Scott M.A."/>
            <person name="Spackman E."/>
            <person name="Goraichik I."/>
            <person name="Dimitrov K.M."/>
            <person name="Suarez D.L."/>
            <person name="Swayne D.E."/>
        </authorList>
    </citation>
    <scope>NUCLEOTIDE SEQUENCE [LARGE SCALE GENOMIC DNA]</scope>
    <source>
        <strain evidence="6 7">ToBE</strain>
    </source>
</reference>
<dbReference type="FunFam" id="1.10.10.10:FF:000019">
    <property type="entry name" value="Crp/Fnr family transcriptional regulator"/>
    <property type="match status" value="1"/>
</dbReference>
<dbReference type="InterPro" id="IPR036388">
    <property type="entry name" value="WH-like_DNA-bd_sf"/>
</dbReference>
<dbReference type="InterPro" id="IPR012318">
    <property type="entry name" value="HTH_CRP"/>
</dbReference>
<dbReference type="EMBL" id="LT838272">
    <property type="protein sequence ID" value="SMB94240.1"/>
    <property type="molecule type" value="Genomic_DNA"/>
</dbReference>
<dbReference type="Gene3D" id="1.10.10.10">
    <property type="entry name" value="Winged helix-like DNA-binding domain superfamily/Winged helix DNA-binding domain"/>
    <property type="match status" value="1"/>
</dbReference>
<dbReference type="InterPro" id="IPR050397">
    <property type="entry name" value="Env_Response_Regulators"/>
</dbReference>
<dbReference type="GO" id="GO:0003700">
    <property type="term" value="F:DNA-binding transcription factor activity"/>
    <property type="evidence" value="ECO:0007669"/>
    <property type="project" value="TreeGrafter"/>
</dbReference>
<dbReference type="InterPro" id="IPR018490">
    <property type="entry name" value="cNMP-bd_dom_sf"/>
</dbReference>
<dbReference type="InterPro" id="IPR036390">
    <property type="entry name" value="WH_DNA-bd_sf"/>
</dbReference>
<dbReference type="PROSITE" id="PS50042">
    <property type="entry name" value="CNMP_BINDING_3"/>
    <property type="match status" value="1"/>
</dbReference>
<keyword evidence="7" id="KW-1185">Reference proteome</keyword>
<proteinExistence type="predicted"/>
<protein>
    <submittedName>
        <fullName evidence="6">Transcriptional regulator, Crp/Fnr family</fullName>
    </submittedName>
</protein>
<dbReference type="RefSeq" id="WP_231967934.1">
    <property type="nucleotide sequence ID" value="NZ_LT838272.1"/>
</dbReference>
<accession>A0A1W1VLZ7</accession>
<dbReference type="Gene3D" id="2.60.120.10">
    <property type="entry name" value="Jelly Rolls"/>
    <property type="match status" value="1"/>
</dbReference>
<dbReference type="SUPFAM" id="SSF46785">
    <property type="entry name" value="Winged helix' DNA-binding domain"/>
    <property type="match status" value="1"/>
</dbReference>
<keyword evidence="2" id="KW-0238">DNA-binding</keyword>
<dbReference type="SMART" id="SM00100">
    <property type="entry name" value="cNMP"/>
    <property type="match status" value="1"/>
</dbReference>
<dbReference type="PRINTS" id="PR00034">
    <property type="entry name" value="HTHCRP"/>
</dbReference>
<dbReference type="AlphaFoldDB" id="A0A1W1VLZ7"/>
<evidence type="ECO:0000256" key="3">
    <source>
        <dbReference type="ARBA" id="ARBA00023163"/>
    </source>
</evidence>
<sequence length="227" mass="25990">MAKETWKYLQQIPVFADLEEEELKKIADLALTRRYPKNAYIFFEGEPGSGFYFVKSGAIKLFQVLEDGREKILHFVREGEIFAEVVLFDGGPYPATAQTLEDTEVGYIRNEDMEDLLRKHGEIAVKIIKVMSRRLRQAQIHIRDLALKGAYGRLASTLLNLAEEYGEKKGEGVTIVLSLSQQEIANLIGTSRETVARILSEFRRLGAIKVDRQRITIVRPELLKDWF</sequence>
<feature type="domain" description="HTH crp-type" evidence="5">
    <location>
        <begin position="148"/>
        <end position="221"/>
    </location>
</feature>
<dbReference type="Proteomes" id="UP000192569">
    <property type="component" value="Chromosome I"/>
</dbReference>
<dbReference type="STRING" id="698762.SAMN00808754_0994"/>
<keyword evidence="3" id="KW-0804">Transcription</keyword>
<dbReference type="GO" id="GO:0003677">
    <property type="term" value="F:DNA binding"/>
    <property type="evidence" value="ECO:0007669"/>
    <property type="project" value="UniProtKB-KW"/>
</dbReference>